<evidence type="ECO:0000256" key="7">
    <source>
        <dbReference type="RuleBase" id="RU003476"/>
    </source>
</evidence>
<comment type="cofactor">
    <cofactor evidence="2">
        <name>Mg(2+)</name>
        <dbReference type="ChEBI" id="CHEBI:18420"/>
    </cofactor>
</comment>
<dbReference type="InterPro" id="IPR020476">
    <property type="entry name" value="Nudix_hydrolase"/>
</dbReference>
<dbReference type="GO" id="GO:0010945">
    <property type="term" value="F:coenzyme A diphosphatase activity"/>
    <property type="evidence" value="ECO:0007669"/>
    <property type="project" value="InterPro"/>
</dbReference>
<evidence type="ECO:0000313" key="9">
    <source>
        <dbReference type="EMBL" id="QDT06514.1"/>
    </source>
</evidence>
<evidence type="ECO:0000313" key="10">
    <source>
        <dbReference type="Proteomes" id="UP000318538"/>
    </source>
</evidence>
<dbReference type="SUPFAM" id="SSF55811">
    <property type="entry name" value="Nudix"/>
    <property type="match status" value="1"/>
</dbReference>
<dbReference type="Proteomes" id="UP000318538">
    <property type="component" value="Chromosome"/>
</dbReference>
<keyword evidence="4 7" id="KW-0378">Hydrolase</keyword>
<dbReference type="InterPro" id="IPR000086">
    <property type="entry name" value="NUDIX_hydrolase_dom"/>
</dbReference>
<keyword evidence="6" id="KW-0464">Manganese</keyword>
<dbReference type="PRINTS" id="PR00502">
    <property type="entry name" value="NUDIXFAMILY"/>
</dbReference>
<evidence type="ECO:0000256" key="2">
    <source>
        <dbReference type="ARBA" id="ARBA00001946"/>
    </source>
</evidence>
<evidence type="ECO:0000259" key="8">
    <source>
        <dbReference type="PROSITE" id="PS51462"/>
    </source>
</evidence>
<dbReference type="KEGG" id="rlc:K227x_49240"/>
<dbReference type="Pfam" id="PF00293">
    <property type="entry name" value="NUDIX"/>
    <property type="match status" value="1"/>
</dbReference>
<gene>
    <name evidence="9" type="ORF">K227x_49240</name>
</gene>
<evidence type="ECO:0000256" key="6">
    <source>
        <dbReference type="ARBA" id="ARBA00023211"/>
    </source>
</evidence>
<keyword evidence="5" id="KW-0460">Magnesium</keyword>
<evidence type="ECO:0000256" key="5">
    <source>
        <dbReference type="ARBA" id="ARBA00022842"/>
    </source>
</evidence>
<dbReference type="InterPro" id="IPR020084">
    <property type="entry name" value="NUDIX_hydrolase_CS"/>
</dbReference>
<dbReference type="PROSITE" id="PS51462">
    <property type="entry name" value="NUDIX"/>
    <property type="match status" value="1"/>
</dbReference>
<feature type="domain" description="Nudix hydrolase" evidence="8">
    <location>
        <begin position="62"/>
        <end position="197"/>
    </location>
</feature>
<accession>A0A517NHA0</accession>
<name>A0A517NHA0_9BACT</name>
<dbReference type="EMBL" id="CP036525">
    <property type="protein sequence ID" value="QDT06514.1"/>
    <property type="molecule type" value="Genomic_DNA"/>
</dbReference>
<comment type="similarity">
    <text evidence="7">Belongs to the Nudix hydrolase family.</text>
</comment>
<keyword evidence="10" id="KW-1185">Reference proteome</keyword>
<organism evidence="9 10">
    <name type="scientific">Rubripirellula lacrimiformis</name>
    <dbReference type="NCBI Taxonomy" id="1930273"/>
    <lineage>
        <taxon>Bacteria</taxon>
        <taxon>Pseudomonadati</taxon>
        <taxon>Planctomycetota</taxon>
        <taxon>Planctomycetia</taxon>
        <taxon>Pirellulales</taxon>
        <taxon>Pirellulaceae</taxon>
        <taxon>Rubripirellula</taxon>
    </lineage>
</organism>
<comment type="cofactor">
    <cofactor evidence="1">
        <name>Mn(2+)</name>
        <dbReference type="ChEBI" id="CHEBI:29035"/>
    </cofactor>
</comment>
<evidence type="ECO:0000256" key="4">
    <source>
        <dbReference type="ARBA" id="ARBA00022801"/>
    </source>
</evidence>
<proteinExistence type="inferred from homology"/>
<dbReference type="Gene3D" id="3.90.79.10">
    <property type="entry name" value="Nucleoside Triphosphate Pyrophosphohydrolase"/>
    <property type="match status" value="1"/>
</dbReference>
<keyword evidence="3" id="KW-0479">Metal-binding</keyword>
<dbReference type="InterPro" id="IPR045121">
    <property type="entry name" value="CoAse"/>
</dbReference>
<evidence type="ECO:0000256" key="3">
    <source>
        <dbReference type="ARBA" id="ARBA00022723"/>
    </source>
</evidence>
<dbReference type="GO" id="GO:0046872">
    <property type="term" value="F:metal ion binding"/>
    <property type="evidence" value="ECO:0007669"/>
    <property type="project" value="UniProtKB-KW"/>
</dbReference>
<dbReference type="AlphaFoldDB" id="A0A517NHA0"/>
<dbReference type="CDD" id="cd03426">
    <property type="entry name" value="NUDIX_CoAse_Nudt7"/>
    <property type="match status" value="1"/>
</dbReference>
<dbReference type="InterPro" id="IPR015797">
    <property type="entry name" value="NUDIX_hydrolase-like_dom_sf"/>
</dbReference>
<protein>
    <submittedName>
        <fullName evidence="9">Putative NUDIX hydrolase</fullName>
    </submittedName>
</protein>
<dbReference type="PROSITE" id="PS00893">
    <property type="entry name" value="NUDIX_BOX"/>
    <property type="match status" value="1"/>
</dbReference>
<dbReference type="PANTHER" id="PTHR12992:SF11">
    <property type="entry name" value="MITOCHONDRIAL COENZYME A DIPHOSPHATASE NUDT8"/>
    <property type="match status" value="1"/>
</dbReference>
<reference evidence="9 10" key="1">
    <citation type="submission" date="2019-02" db="EMBL/GenBank/DDBJ databases">
        <title>Deep-cultivation of Planctomycetes and their phenomic and genomic characterization uncovers novel biology.</title>
        <authorList>
            <person name="Wiegand S."/>
            <person name="Jogler M."/>
            <person name="Boedeker C."/>
            <person name="Pinto D."/>
            <person name="Vollmers J."/>
            <person name="Rivas-Marin E."/>
            <person name="Kohn T."/>
            <person name="Peeters S.H."/>
            <person name="Heuer A."/>
            <person name="Rast P."/>
            <person name="Oberbeckmann S."/>
            <person name="Bunk B."/>
            <person name="Jeske O."/>
            <person name="Meyerdierks A."/>
            <person name="Storesund J.E."/>
            <person name="Kallscheuer N."/>
            <person name="Luecker S."/>
            <person name="Lage O.M."/>
            <person name="Pohl T."/>
            <person name="Merkel B.J."/>
            <person name="Hornburger P."/>
            <person name="Mueller R.-W."/>
            <person name="Bruemmer F."/>
            <person name="Labrenz M."/>
            <person name="Spormann A.M."/>
            <person name="Op den Camp H."/>
            <person name="Overmann J."/>
            <person name="Amann R."/>
            <person name="Jetten M.S.M."/>
            <person name="Mascher T."/>
            <person name="Medema M.H."/>
            <person name="Devos D.P."/>
            <person name="Kaster A.-K."/>
            <person name="Ovreas L."/>
            <person name="Rohde M."/>
            <person name="Galperin M.Y."/>
            <person name="Jogler C."/>
        </authorList>
    </citation>
    <scope>NUCLEOTIDE SEQUENCE [LARGE SCALE GENOMIC DNA]</scope>
    <source>
        <strain evidence="9 10">K22_7</strain>
    </source>
</reference>
<sequence length="237" mass="26111">MNFQRPEGRPDWAHEPRLGEKLSRGLIQAAESQDLQRRVDRLSSMSPVLAYGRHRGPAPRQSRIAAVVIAIYRDPDHGWTIPLTLRPTTLLHHGGQISLPGGQIDAGETIQQAAVREFEEELGIRPTVQSFCGELTTQYVYASENLVHTVVAIIDRPTQTWIPDPAEVAEVVTLPLSKLTDPACRCESVHSKSVIKDGRQVGSLAFRAGSIEHDGHQIWGATAMILDQLAQLLLKLG</sequence>
<dbReference type="PANTHER" id="PTHR12992">
    <property type="entry name" value="NUDIX HYDROLASE"/>
    <property type="match status" value="1"/>
</dbReference>
<dbReference type="OrthoDB" id="9802805at2"/>
<evidence type="ECO:0000256" key="1">
    <source>
        <dbReference type="ARBA" id="ARBA00001936"/>
    </source>
</evidence>
<dbReference type="RefSeq" id="WP_145173236.1">
    <property type="nucleotide sequence ID" value="NZ_CP036525.1"/>
</dbReference>